<proteinExistence type="predicted"/>
<reference evidence="2" key="1">
    <citation type="submission" date="2022-03" db="EMBL/GenBank/DDBJ databases">
        <authorList>
            <person name="Sayadi A."/>
        </authorList>
    </citation>
    <scope>NUCLEOTIDE SEQUENCE</scope>
</reference>
<dbReference type="OrthoDB" id="6778907at2759"/>
<feature type="region of interest" description="Disordered" evidence="1">
    <location>
        <begin position="26"/>
        <end position="47"/>
    </location>
</feature>
<sequence>MSEDDYVPSSPDSSDSDAPLIQYIRRSGVEEANKQTRSNEKHKTRKSIKGKTRFAKLERRSRRNFGVAYITESGKAKQARVCQPLLDCRMKCRERFTDADRQIIFNEYWGAGSHLKRVTYVTSMIKKLKKASAKEKKLTGNNKNRQYSLKYFLRLNGIENQICKVCFRKTLGETNKFLELSSLKLNTNHSGIYESDRRGRQPPKNKYMEADIKNVTSFFFKIPLYRSNYSRRDSNKKYLPPHYTLAMVYSQYLSEPDHVVISRTKFEEIFHTLNIGIKKPSKDTCGKCDCLRMKITLTSNVEEKLKYQHELDTHQKQADDYYKLKAEDKRLSKIDPTTKTVTFDLQQCLPTPKVSTGISFYLRQLWTFNLTVHDCDNDQAYCFMWHEAIAGRSANQVGSVFK</sequence>
<dbReference type="AlphaFoldDB" id="A0A9P0PYE2"/>
<name>A0A9P0PYE2_ACAOB</name>
<evidence type="ECO:0000313" key="2">
    <source>
        <dbReference type="EMBL" id="CAH2001868.1"/>
    </source>
</evidence>
<organism evidence="2 3">
    <name type="scientific">Acanthoscelides obtectus</name>
    <name type="common">Bean weevil</name>
    <name type="synonym">Bruchus obtectus</name>
    <dbReference type="NCBI Taxonomy" id="200917"/>
    <lineage>
        <taxon>Eukaryota</taxon>
        <taxon>Metazoa</taxon>
        <taxon>Ecdysozoa</taxon>
        <taxon>Arthropoda</taxon>
        <taxon>Hexapoda</taxon>
        <taxon>Insecta</taxon>
        <taxon>Pterygota</taxon>
        <taxon>Neoptera</taxon>
        <taxon>Endopterygota</taxon>
        <taxon>Coleoptera</taxon>
        <taxon>Polyphaga</taxon>
        <taxon>Cucujiformia</taxon>
        <taxon>Chrysomeloidea</taxon>
        <taxon>Chrysomelidae</taxon>
        <taxon>Bruchinae</taxon>
        <taxon>Bruchini</taxon>
        <taxon>Acanthoscelides</taxon>
    </lineage>
</organism>
<dbReference type="EMBL" id="CAKOFQ010007472">
    <property type="protein sequence ID" value="CAH2001868.1"/>
    <property type="molecule type" value="Genomic_DNA"/>
</dbReference>
<dbReference type="Proteomes" id="UP001152888">
    <property type="component" value="Unassembled WGS sequence"/>
</dbReference>
<protein>
    <submittedName>
        <fullName evidence="2">Uncharacterized protein</fullName>
    </submittedName>
</protein>
<dbReference type="PANTHER" id="PTHR10773">
    <property type="entry name" value="DNA-DIRECTED RNA POLYMERASES I, II, AND III SUBUNIT RPABC2"/>
    <property type="match status" value="1"/>
</dbReference>
<feature type="compositionally biased region" description="Basic and acidic residues" evidence="1">
    <location>
        <begin position="27"/>
        <end position="41"/>
    </location>
</feature>
<evidence type="ECO:0000313" key="3">
    <source>
        <dbReference type="Proteomes" id="UP001152888"/>
    </source>
</evidence>
<dbReference type="PANTHER" id="PTHR10773:SF19">
    <property type="match status" value="1"/>
</dbReference>
<gene>
    <name evidence="2" type="ORF">ACAOBT_LOCUS26480</name>
</gene>
<comment type="caution">
    <text evidence="2">The sequence shown here is derived from an EMBL/GenBank/DDBJ whole genome shotgun (WGS) entry which is preliminary data.</text>
</comment>
<keyword evidence="3" id="KW-1185">Reference proteome</keyword>
<accession>A0A9P0PYE2</accession>
<evidence type="ECO:0000256" key="1">
    <source>
        <dbReference type="SAM" id="MobiDB-lite"/>
    </source>
</evidence>